<dbReference type="InterPro" id="IPR020845">
    <property type="entry name" value="AMP-binding_CS"/>
</dbReference>
<proteinExistence type="inferred from homology"/>
<accession>A0ABZ1YWP3</accession>
<dbReference type="Proteomes" id="UP001432062">
    <property type="component" value="Chromosome"/>
</dbReference>
<keyword evidence="4" id="KW-0436">Ligase</keyword>
<dbReference type="Pfam" id="PF00501">
    <property type="entry name" value="AMP-binding"/>
    <property type="match status" value="1"/>
</dbReference>
<keyword evidence="5" id="KW-1185">Reference proteome</keyword>
<evidence type="ECO:0000259" key="3">
    <source>
        <dbReference type="Pfam" id="PF00501"/>
    </source>
</evidence>
<dbReference type="PANTHER" id="PTHR22754:SF32">
    <property type="entry name" value="DISCO-INTERACTING PROTEIN 2"/>
    <property type="match status" value="1"/>
</dbReference>
<name>A0ABZ1YWP3_9NOCA</name>
<reference evidence="4" key="1">
    <citation type="submission" date="2022-10" db="EMBL/GenBank/DDBJ databases">
        <title>The complete genomes of actinobacterial strains from the NBC collection.</title>
        <authorList>
            <person name="Joergensen T.S."/>
            <person name="Alvarez Arevalo M."/>
            <person name="Sterndorff E.B."/>
            <person name="Faurdal D."/>
            <person name="Vuksanovic O."/>
            <person name="Mourched A.-S."/>
            <person name="Charusanti P."/>
            <person name="Shaw S."/>
            <person name="Blin K."/>
            <person name="Weber T."/>
        </authorList>
    </citation>
    <scope>NUCLEOTIDE SEQUENCE</scope>
    <source>
        <strain evidence="4">NBC_01482</strain>
    </source>
</reference>
<dbReference type="PROSITE" id="PS00455">
    <property type="entry name" value="AMP_BINDING"/>
    <property type="match status" value="1"/>
</dbReference>
<organism evidence="4 5">
    <name type="scientific">Nocardia vinacea</name>
    <dbReference type="NCBI Taxonomy" id="96468"/>
    <lineage>
        <taxon>Bacteria</taxon>
        <taxon>Bacillati</taxon>
        <taxon>Actinomycetota</taxon>
        <taxon>Actinomycetes</taxon>
        <taxon>Mycobacteriales</taxon>
        <taxon>Nocardiaceae</taxon>
        <taxon>Nocardia</taxon>
    </lineage>
</organism>
<evidence type="ECO:0000256" key="1">
    <source>
        <dbReference type="ARBA" id="ARBA00006432"/>
    </source>
</evidence>
<dbReference type="GO" id="GO:0016874">
    <property type="term" value="F:ligase activity"/>
    <property type="evidence" value="ECO:0007669"/>
    <property type="project" value="UniProtKB-KW"/>
</dbReference>
<dbReference type="EMBL" id="CP109441">
    <property type="protein sequence ID" value="WUV47563.1"/>
    <property type="molecule type" value="Genomic_DNA"/>
</dbReference>
<dbReference type="PANTHER" id="PTHR22754">
    <property type="entry name" value="DISCO-INTERACTING PROTEIN 2 DIP2 -RELATED"/>
    <property type="match status" value="1"/>
</dbReference>
<dbReference type="InterPro" id="IPR045851">
    <property type="entry name" value="AMP-bd_C_sf"/>
</dbReference>
<dbReference type="InterPro" id="IPR042099">
    <property type="entry name" value="ANL_N_sf"/>
</dbReference>
<protein>
    <submittedName>
        <fullName evidence="4">Fatty acyl-AMP ligase</fullName>
    </submittedName>
</protein>
<dbReference type="SUPFAM" id="SSF56801">
    <property type="entry name" value="Acetyl-CoA synthetase-like"/>
    <property type="match status" value="1"/>
</dbReference>
<dbReference type="Gene3D" id="3.40.50.12780">
    <property type="entry name" value="N-terminal domain of ligase-like"/>
    <property type="match status" value="1"/>
</dbReference>
<evidence type="ECO:0000256" key="2">
    <source>
        <dbReference type="SAM" id="MobiDB-lite"/>
    </source>
</evidence>
<dbReference type="InterPro" id="IPR000873">
    <property type="entry name" value="AMP-dep_synth/lig_dom"/>
</dbReference>
<evidence type="ECO:0000313" key="5">
    <source>
        <dbReference type="Proteomes" id="UP001432062"/>
    </source>
</evidence>
<feature type="region of interest" description="Disordered" evidence="2">
    <location>
        <begin position="520"/>
        <end position="542"/>
    </location>
</feature>
<dbReference type="Gene3D" id="3.30.300.30">
    <property type="match status" value="1"/>
</dbReference>
<dbReference type="RefSeq" id="WP_329411636.1">
    <property type="nucleotide sequence ID" value="NZ_CP109441.1"/>
</dbReference>
<gene>
    <name evidence="4" type="ORF">OG563_04800</name>
</gene>
<evidence type="ECO:0000313" key="4">
    <source>
        <dbReference type="EMBL" id="WUV47563.1"/>
    </source>
</evidence>
<feature type="domain" description="AMP-dependent synthetase/ligase" evidence="3">
    <location>
        <begin position="25"/>
        <end position="399"/>
    </location>
</feature>
<feature type="compositionally biased region" description="Basic residues" evidence="2">
    <location>
        <begin position="531"/>
        <end position="542"/>
    </location>
</feature>
<sequence length="542" mass="57393">MSRFIDDVLSNSTSDRGFSYGEPDALRRKTWAELLRHSRCAAQSLTDQGASMGSRVAILAGEPEDVVVSVLACWLLGASATMLHQPTHRTDLTVWARDTVRSLDVIDAKLVLIGTPFDSAATILAEHDVPSVSIARLGASTPLEPADVPDDTLALLQLTSGSTGTPKAVAITHANLYASGHAIARAADMDPAREIGVSWLPLFHDMGMVGFVATPLQLGVEVVCVSPTHFLRAPLVWMDLITRYRGTMTAAPNFAYEIAARRMELAPDGAFDLSSMRFALNGAEPIDATAVARFVEAGARFGLSPGAVVPAYGMAEATLAVSFSPVGLGVRTDAVRPDAIETAGYAQPTDAADARMFVTLGKPVTGVEARVLDDTGAPVRPRTVGEIFISGAAVTDGYFTENGYSSARNDHGLLPTGDLGYLTESGEIVVCGRKKDTIIVGGRNIFPTDIERAAATVAGVRRGNTVAVRLEPGEIREGFAVAVESADWNDDKQVARIQREVTRVVRDSVGATPRSVAVVAPGSIPKTPSGKVRRTNSAHLIR</sequence>
<comment type="similarity">
    <text evidence="1">Belongs to the ATP-dependent AMP-binding enzyme family.</text>
</comment>
<dbReference type="NCBIfam" id="NF005850">
    <property type="entry name" value="PRK07768.1"/>
    <property type="match status" value="1"/>
</dbReference>